<name>A0A420EE33_9SPHN</name>
<gene>
    <name evidence="2" type="ORF">D6851_14035</name>
</gene>
<sequence length="916" mass="101556">MPPLSRRRLLSASAALALVAGSGVVRAADKKPLPPRRVTGALDRTDSPFLIGTDRGAITSLRYRTDDFDTDYIASGQGLGEIELGWRAGEGEWEGFASALSDPCESQLAPDRHIRSYRLAAHGMPALEVEIALSLHGEALHWDMRFTSLADSPVTIGDLALPLPMHTDFHAGQPAHAAVMKHSFISGHGSHIFWMRSNSAGPYLTMLPTGNTALEFWDHYDGSGQDRPYRAYIHSQLAGADAQAHGCNWRLPHSALVLQPGETRSYGFRFGWCTDYEAVRQAFADHGLIDVEIAPGMTLPSDMTALIALRSSERVLAVQAEYPGETVIEPVSEAGGTQIYRLRFRRLGENRLALEQAGGRRTWLEFFVTEPVETLIAKRGAFIARHQHRDPSKWYNGLLAEYNMENGALLGPDNYDRIEGWRIYEVTCDDPGLSKPAFLAAKNADYPVAEEVAALDSYIHHFVWGGLQRSTEESWSYGIYGIPDWKQNRESTDQGPKGRMHIWRPYDYPHLFLMYYSMYRVARDHPQIATRLPAQDYLERAGQTAVAMFEIPEGVIGWSAYGTGFYNELVIPEIVEALQTEGKETLAGRLRGHWEKKVRFFINDNPDLFGSEYPFDSTGFESTQALARYALDHAGEALGVRHADAQRFADRQIAANLFCRGWLEPAYYTLGSDYRAQGSDAYLLSYMAQMGGWAVLDHALHDSARPHALLRLGAASSLSSWALLNSGTPQSDYGYWYPGEANDGGAGGGFEPAPYGKTWLEQPHHRGSWYYACEIDLGFCGALRAATCLLSDDPVFGRIAMAGDLSPGQGRNRVIPRDGVRRRFHARLTGGTLDLHMQTDRFARDMPIAVSDDCAEVSLTLESDNPAPHEAVLHIGGEGHWQVDNNAARIERSSFGSVLYLPLSGDTGHFTLRRLA</sequence>
<proteinExistence type="predicted"/>
<comment type="caution">
    <text evidence="2">The sequence shown here is derived from an EMBL/GenBank/DDBJ whole genome shotgun (WGS) entry which is preliminary data.</text>
</comment>
<dbReference type="OrthoDB" id="9761789at2"/>
<dbReference type="InterPro" id="IPR006311">
    <property type="entry name" value="TAT_signal"/>
</dbReference>
<dbReference type="AlphaFoldDB" id="A0A420EE33"/>
<dbReference type="PROSITE" id="PS51318">
    <property type="entry name" value="TAT"/>
    <property type="match status" value="1"/>
</dbReference>
<evidence type="ECO:0000313" key="2">
    <source>
        <dbReference type="EMBL" id="RKF18916.1"/>
    </source>
</evidence>
<dbReference type="InterPro" id="IPR043750">
    <property type="entry name" value="DUF5695"/>
</dbReference>
<dbReference type="Proteomes" id="UP000284395">
    <property type="component" value="Unassembled WGS sequence"/>
</dbReference>
<evidence type="ECO:0000313" key="3">
    <source>
        <dbReference type="Proteomes" id="UP000284395"/>
    </source>
</evidence>
<dbReference type="Pfam" id="PF18951">
    <property type="entry name" value="DUF5695"/>
    <property type="match status" value="1"/>
</dbReference>
<protein>
    <submittedName>
        <fullName evidence="2">Uncharacterized protein</fullName>
    </submittedName>
</protein>
<organism evidence="2 3">
    <name type="scientific">Altericroceibacterium spongiae</name>
    <dbReference type="NCBI Taxonomy" id="2320269"/>
    <lineage>
        <taxon>Bacteria</taxon>
        <taxon>Pseudomonadati</taxon>
        <taxon>Pseudomonadota</taxon>
        <taxon>Alphaproteobacteria</taxon>
        <taxon>Sphingomonadales</taxon>
        <taxon>Erythrobacteraceae</taxon>
        <taxon>Altericroceibacterium</taxon>
    </lineage>
</organism>
<feature type="signal peptide" evidence="1">
    <location>
        <begin position="1"/>
        <end position="27"/>
    </location>
</feature>
<dbReference type="EMBL" id="RAPF01000008">
    <property type="protein sequence ID" value="RKF18916.1"/>
    <property type="molecule type" value="Genomic_DNA"/>
</dbReference>
<accession>A0A420EE33</accession>
<evidence type="ECO:0000256" key="1">
    <source>
        <dbReference type="SAM" id="SignalP"/>
    </source>
</evidence>
<feature type="chain" id="PRO_5019521766" evidence="1">
    <location>
        <begin position="28"/>
        <end position="916"/>
    </location>
</feature>
<dbReference type="RefSeq" id="WP_147395488.1">
    <property type="nucleotide sequence ID" value="NZ_RAPF01000008.1"/>
</dbReference>
<keyword evidence="1" id="KW-0732">Signal</keyword>
<reference evidence="2 3" key="1">
    <citation type="submission" date="2018-09" db="EMBL/GenBank/DDBJ databases">
        <title>Altererythrobacter spongiae sp. nov., isolated from a marine sponge.</title>
        <authorList>
            <person name="Zhuang L."/>
            <person name="Luo L."/>
        </authorList>
    </citation>
    <scope>NUCLEOTIDE SEQUENCE [LARGE SCALE GENOMIC DNA]</scope>
    <source>
        <strain evidence="2 3">HN-Y73</strain>
    </source>
</reference>
<keyword evidence="3" id="KW-1185">Reference proteome</keyword>